<reference evidence="1 2" key="1">
    <citation type="submission" date="2019-12" db="EMBL/GenBank/DDBJ databases">
        <authorList>
            <person name="Lee S.D."/>
        </authorList>
    </citation>
    <scope>NUCLEOTIDE SEQUENCE [LARGE SCALE GENOMIC DNA]</scope>
    <source>
        <strain evidence="1 2">SAP-6</strain>
    </source>
</reference>
<organism evidence="1 2">
    <name type="scientific">Acerihabitans arboris</name>
    <dbReference type="NCBI Taxonomy" id="2691583"/>
    <lineage>
        <taxon>Bacteria</taxon>
        <taxon>Pseudomonadati</taxon>
        <taxon>Pseudomonadota</taxon>
        <taxon>Gammaproteobacteria</taxon>
        <taxon>Enterobacterales</taxon>
        <taxon>Pectobacteriaceae</taxon>
        <taxon>Acerihabitans</taxon>
    </lineage>
</organism>
<accession>A0A845SGZ6</accession>
<dbReference type="SUPFAM" id="SSF55331">
    <property type="entry name" value="Tautomerase/MIF"/>
    <property type="match status" value="1"/>
</dbReference>
<reference evidence="1 2" key="2">
    <citation type="submission" date="2020-02" db="EMBL/GenBank/DDBJ databases">
        <title>The new genus of Enterobacteriales.</title>
        <authorList>
            <person name="Kim I.S."/>
        </authorList>
    </citation>
    <scope>NUCLEOTIDE SEQUENCE [LARGE SCALE GENOMIC DNA]</scope>
    <source>
        <strain evidence="1 2">SAP-6</strain>
    </source>
</reference>
<evidence type="ECO:0000313" key="1">
    <source>
        <dbReference type="EMBL" id="NDL62662.1"/>
    </source>
</evidence>
<protein>
    <submittedName>
        <fullName evidence="1">Uncharacterized protein</fullName>
    </submittedName>
</protein>
<gene>
    <name evidence="1" type="ORF">GRH90_07835</name>
</gene>
<dbReference type="RefSeq" id="WP_162365376.1">
    <property type="nucleotide sequence ID" value="NZ_WUBS01000004.1"/>
</dbReference>
<dbReference type="EMBL" id="WUBS01000004">
    <property type="protein sequence ID" value="NDL62662.1"/>
    <property type="molecule type" value="Genomic_DNA"/>
</dbReference>
<dbReference type="Gene3D" id="3.30.429.10">
    <property type="entry name" value="Macrophage Migration Inhibitory Factor"/>
    <property type="match status" value="1"/>
</dbReference>
<dbReference type="InterPro" id="IPR014347">
    <property type="entry name" value="Tautomerase/MIF_sf"/>
</dbReference>
<evidence type="ECO:0000313" key="2">
    <source>
        <dbReference type="Proteomes" id="UP000461443"/>
    </source>
</evidence>
<comment type="caution">
    <text evidence="1">The sequence shown here is derived from an EMBL/GenBank/DDBJ whole genome shotgun (WGS) entry which is preliminary data.</text>
</comment>
<dbReference type="Proteomes" id="UP000461443">
    <property type="component" value="Unassembled WGS sequence"/>
</dbReference>
<proteinExistence type="predicted"/>
<keyword evidence="2" id="KW-1185">Reference proteome</keyword>
<sequence>MIIPHYFILFYAVLTLMESSQNGLSNLCCPAFNEIYWEGNMPHLDLHFNPRVLSDEDITEMANALSDVLQRYLFTSDDAVSIAMTRVSADDWKELVYDPIIAPQIGSLFKKPGYTL</sequence>
<name>A0A845SGZ6_9GAMM</name>
<dbReference type="AlphaFoldDB" id="A0A845SGZ6"/>